<evidence type="ECO:0000313" key="4">
    <source>
        <dbReference type="Proteomes" id="UP000195402"/>
    </source>
</evidence>
<sequence>MAHPVKLTKIHFGVFPVLRLNVTLALVVTINNRNYASFKYKNTTTYVTYRGNVVAEAPIESDDIRARSKHNISTSVEIFADKLVLDPHFWIDLSVGSLNFTTSTTLEGKVNLFKILKLHATTSSTCDISLFVKSQTVDSICNSKTKL</sequence>
<protein>
    <submittedName>
        <fullName evidence="3">Late embryogenesis abundant protein</fullName>
    </submittedName>
</protein>
<keyword evidence="1" id="KW-0472">Membrane</keyword>
<keyword evidence="1" id="KW-1133">Transmembrane helix</keyword>
<proteinExistence type="predicted"/>
<name>A0A200R0G4_MACCD</name>
<keyword evidence="4" id="KW-1185">Reference proteome</keyword>
<feature type="domain" description="Late embryogenesis abundant protein LEA-2 subgroup" evidence="2">
    <location>
        <begin position="28"/>
        <end position="120"/>
    </location>
</feature>
<dbReference type="Proteomes" id="UP000195402">
    <property type="component" value="Unassembled WGS sequence"/>
</dbReference>
<evidence type="ECO:0000259" key="2">
    <source>
        <dbReference type="Pfam" id="PF03168"/>
    </source>
</evidence>
<dbReference type="Pfam" id="PF03168">
    <property type="entry name" value="LEA_2"/>
    <property type="match status" value="1"/>
</dbReference>
<dbReference type="AlphaFoldDB" id="A0A200R0G4"/>
<accession>A0A200R0G4</accession>
<dbReference type="Gene3D" id="2.60.40.1820">
    <property type="match status" value="1"/>
</dbReference>
<feature type="transmembrane region" description="Helical" evidence="1">
    <location>
        <begin position="12"/>
        <end position="31"/>
    </location>
</feature>
<organism evidence="3 4">
    <name type="scientific">Macleaya cordata</name>
    <name type="common">Five-seeded plume-poppy</name>
    <name type="synonym">Bocconia cordata</name>
    <dbReference type="NCBI Taxonomy" id="56857"/>
    <lineage>
        <taxon>Eukaryota</taxon>
        <taxon>Viridiplantae</taxon>
        <taxon>Streptophyta</taxon>
        <taxon>Embryophyta</taxon>
        <taxon>Tracheophyta</taxon>
        <taxon>Spermatophyta</taxon>
        <taxon>Magnoliopsida</taxon>
        <taxon>Ranunculales</taxon>
        <taxon>Papaveraceae</taxon>
        <taxon>Papaveroideae</taxon>
        <taxon>Macleaya</taxon>
    </lineage>
</organism>
<evidence type="ECO:0000256" key="1">
    <source>
        <dbReference type="SAM" id="Phobius"/>
    </source>
</evidence>
<dbReference type="InterPro" id="IPR004864">
    <property type="entry name" value="LEA_2"/>
</dbReference>
<dbReference type="EMBL" id="MVGT01000619">
    <property type="protein sequence ID" value="OVA16181.1"/>
    <property type="molecule type" value="Genomic_DNA"/>
</dbReference>
<comment type="caution">
    <text evidence="3">The sequence shown here is derived from an EMBL/GenBank/DDBJ whole genome shotgun (WGS) entry which is preliminary data.</text>
</comment>
<keyword evidence="1" id="KW-0812">Transmembrane</keyword>
<gene>
    <name evidence="3" type="ORF">BVC80_8519g15</name>
</gene>
<dbReference type="STRING" id="56857.A0A200R0G4"/>
<dbReference type="OMA" id="HAPFRYG"/>
<reference evidence="3 4" key="1">
    <citation type="journal article" date="2017" name="Mol. Plant">
        <title>The Genome of Medicinal Plant Macleaya cordata Provides New Insights into Benzylisoquinoline Alkaloids Metabolism.</title>
        <authorList>
            <person name="Liu X."/>
            <person name="Liu Y."/>
            <person name="Huang P."/>
            <person name="Ma Y."/>
            <person name="Qing Z."/>
            <person name="Tang Q."/>
            <person name="Cao H."/>
            <person name="Cheng P."/>
            <person name="Zheng Y."/>
            <person name="Yuan Z."/>
            <person name="Zhou Y."/>
            <person name="Liu J."/>
            <person name="Tang Z."/>
            <person name="Zhuo Y."/>
            <person name="Zhang Y."/>
            <person name="Yu L."/>
            <person name="Huang J."/>
            <person name="Yang P."/>
            <person name="Peng Q."/>
            <person name="Zhang J."/>
            <person name="Jiang W."/>
            <person name="Zhang Z."/>
            <person name="Lin K."/>
            <person name="Ro D.K."/>
            <person name="Chen X."/>
            <person name="Xiong X."/>
            <person name="Shang Y."/>
            <person name="Huang S."/>
            <person name="Zeng J."/>
        </authorList>
    </citation>
    <scope>NUCLEOTIDE SEQUENCE [LARGE SCALE GENOMIC DNA]</scope>
    <source>
        <strain evidence="4">cv. BLH2017</strain>
        <tissue evidence="3">Root</tissue>
    </source>
</reference>
<evidence type="ECO:0000313" key="3">
    <source>
        <dbReference type="EMBL" id="OVA16181.1"/>
    </source>
</evidence>
<dbReference type="InParanoid" id="A0A200R0G4"/>
<dbReference type="OrthoDB" id="1894389at2759"/>